<evidence type="ECO:0000313" key="1">
    <source>
        <dbReference type="EMBL" id="QEP35434.1"/>
    </source>
</evidence>
<dbReference type="AlphaFoldDB" id="A0A5C2HF28"/>
<dbReference type="EMBL" id="CP035928">
    <property type="protein sequence ID" value="QEP35434.1"/>
    <property type="molecule type" value="Genomic_DNA"/>
</dbReference>
<gene>
    <name evidence="1" type="ORF">APAC_2374</name>
</gene>
<name>A0A5C2HF28_9BACT</name>
<keyword evidence="2" id="KW-1185">Reference proteome</keyword>
<accession>A0A5C2HF28</accession>
<reference evidence="1 2" key="3">
    <citation type="submission" date="2019-09" db="EMBL/GenBank/DDBJ databases">
        <title>Taxonomic note: a critical rebuttal of the proposed division of the genus Arcobacter into six genera, emended descriptions of Arcobacter anaerophilus and the genus Arcobacter, and an assessment of genus-level boundaries for Epsilonproteobacteria using in silico genomic comparator tools.</title>
        <authorList>
            <person name="On S.L.W."/>
            <person name="Miller W.G."/>
            <person name="Biggs P."/>
            <person name="Cornelius A."/>
            <person name="Vandamme P."/>
        </authorList>
    </citation>
    <scope>NUCLEOTIDE SEQUENCE [LARGE SCALE GENOMIC DNA]</scope>
    <source>
        <strain evidence="1 2">LMG 26638</strain>
    </source>
</reference>
<sequence length="58" mass="6914">MYQKDDLLIEDEILDINDMEWIRESTEILDNVKYNVYQGVGNNSLVKLHIIDEILFEL</sequence>
<reference evidence="1 2" key="2">
    <citation type="submission" date="2019-09" db="EMBL/GenBank/DDBJ databases">
        <title>Complete genome sequencing of four Arcobacter species reveals a diverse suite of mobile elements.</title>
        <authorList>
            <person name="Miller W.G."/>
            <person name="Yee E."/>
            <person name="Bono J.L."/>
        </authorList>
    </citation>
    <scope>NUCLEOTIDE SEQUENCE [LARGE SCALE GENOMIC DNA]</scope>
    <source>
        <strain evidence="1 2">LMG 26638</strain>
    </source>
</reference>
<proteinExistence type="predicted"/>
<dbReference type="Proteomes" id="UP000322726">
    <property type="component" value="Chromosome"/>
</dbReference>
<organism evidence="1 2">
    <name type="scientific">Malaciobacter pacificus</name>
    <dbReference type="NCBI Taxonomy" id="1080223"/>
    <lineage>
        <taxon>Bacteria</taxon>
        <taxon>Pseudomonadati</taxon>
        <taxon>Campylobacterota</taxon>
        <taxon>Epsilonproteobacteria</taxon>
        <taxon>Campylobacterales</taxon>
        <taxon>Arcobacteraceae</taxon>
        <taxon>Malaciobacter</taxon>
    </lineage>
</organism>
<dbReference type="RefSeq" id="WP_170170166.1">
    <property type="nucleotide sequence ID" value="NZ_BMEF01000055.1"/>
</dbReference>
<reference evidence="2" key="1">
    <citation type="submission" date="2019-09" db="EMBL/GenBank/DDBJ databases">
        <title>Complete genome sequencing of four Arcobacter species reveals a diverse suite of mobile elements.</title>
        <authorList>
            <person name="On S.L.W."/>
            <person name="Miller W.G."/>
            <person name="Biggs P."/>
            <person name="Cornelius A."/>
            <person name="Vandamme P."/>
        </authorList>
    </citation>
    <scope>NUCLEOTIDE SEQUENCE [LARGE SCALE GENOMIC DNA]</scope>
    <source>
        <strain evidence="2">LMG 26638</strain>
    </source>
</reference>
<protein>
    <submittedName>
        <fullName evidence="1">Uncharacterized protein</fullName>
    </submittedName>
</protein>
<dbReference type="KEGG" id="apai:APAC_2374"/>
<evidence type="ECO:0000313" key="2">
    <source>
        <dbReference type="Proteomes" id="UP000322726"/>
    </source>
</evidence>